<keyword evidence="3" id="KW-0156">Chromatin regulator</keyword>
<dbReference type="GO" id="GO:0006338">
    <property type="term" value="P:chromatin remodeling"/>
    <property type="evidence" value="ECO:0007669"/>
    <property type="project" value="InterPro"/>
</dbReference>
<feature type="compositionally biased region" description="Polar residues" evidence="5">
    <location>
        <begin position="225"/>
        <end position="236"/>
    </location>
</feature>
<name>A0A671TW34_SPAAU</name>
<feature type="compositionally biased region" description="Polar residues" evidence="5">
    <location>
        <begin position="455"/>
        <end position="471"/>
    </location>
</feature>
<feature type="compositionally biased region" description="Polar residues" evidence="5">
    <location>
        <begin position="832"/>
        <end position="842"/>
    </location>
</feature>
<accession>A0A671TW34</accession>
<dbReference type="InterPro" id="IPR033388">
    <property type="entry name" value="BAF250_C"/>
</dbReference>
<feature type="compositionally biased region" description="Acidic residues" evidence="5">
    <location>
        <begin position="1383"/>
        <end position="1392"/>
    </location>
</feature>
<feature type="compositionally biased region" description="Polar residues" evidence="5">
    <location>
        <begin position="195"/>
        <end position="204"/>
    </location>
</feature>
<feature type="compositionally biased region" description="Low complexity" evidence="5">
    <location>
        <begin position="400"/>
        <end position="413"/>
    </location>
</feature>
<dbReference type="Ensembl" id="ENSSAUT00010006717.1">
    <property type="protein sequence ID" value="ENSSAUP00010006234.1"/>
    <property type="gene ID" value="ENSSAUG00010003141.1"/>
</dbReference>
<feature type="compositionally biased region" description="Basic and acidic residues" evidence="5">
    <location>
        <begin position="1373"/>
        <end position="1382"/>
    </location>
</feature>
<dbReference type="GO" id="GO:0045893">
    <property type="term" value="P:positive regulation of DNA-templated transcription"/>
    <property type="evidence" value="ECO:0007669"/>
    <property type="project" value="TreeGrafter"/>
</dbReference>
<evidence type="ECO:0000256" key="2">
    <source>
        <dbReference type="ARBA" id="ARBA00022553"/>
    </source>
</evidence>
<feature type="compositionally biased region" description="Basic and acidic residues" evidence="5">
    <location>
        <begin position="1429"/>
        <end position="1456"/>
    </location>
</feature>
<dbReference type="GO" id="GO:0003677">
    <property type="term" value="F:DNA binding"/>
    <property type="evidence" value="ECO:0007669"/>
    <property type="project" value="InterPro"/>
</dbReference>
<feature type="compositionally biased region" description="Pro residues" evidence="5">
    <location>
        <begin position="1131"/>
        <end position="1143"/>
    </location>
</feature>
<feature type="region of interest" description="Disordered" evidence="5">
    <location>
        <begin position="136"/>
        <end position="175"/>
    </location>
</feature>
<comment type="subcellular location">
    <subcellularLocation>
        <location evidence="1">Nucleus</location>
    </subcellularLocation>
</comment>
<feature type="compositionally biased region" description="Pro residues" evidence="5">
    <location>
        <begin position="1208"/>
        <end position="1217"/>
    </location>
</feature>
<feature type="region of interest" description="Disordered" evidence="5">
    <location>
        <begin position="315"/>
        <end position="665"/>
    </location>
</feature>
<feature type="region of interest" description="Disordered" evidence="5">
    <location>
        <begin position="195"/>
        <end position="242"/>
    </location>
</feature>
<dbReference type="GO" id="GO:0006357">
    <property type="term" value="P:regulation of transcription by RNA polymerase II"/>
    <property type="evidence" value="ECO:0007669"/>
    <property type="project" value="TreeGrafter"/>
</dbReference>
<dbReference type="GO" id="GO:0035060">
    <property type="term" value="C:brahma complex"/>
    <property type="evidence" value="ECO:0007669"/>
    <property type="project" value="InterPro"/>
</dbReference>
<feature type="region of interest" description="Disordered" evidence="5">
    <location>
        <begin position="1410"/>
        <end position="1490"/>
    </location>
</feature>
<dbReference type="GO" id="GO:0016514">
    <property type="term" value="C:SWI/SNF complex"/>
    <property type="evidence" value="ECO:0007669"/>
    <property type="project" value="InterPro"/>
</dbReference>
<dbReference type="SMART" id="SM01014">
    <property type="entry name" value="ARID"/>
    <property type="match status" value="1"/>
</dbReference>
<feature type="region of interest" description="Disordered" evidence="5">
    <location>
        <begin position="773"/>
        <end position="918"/>
    </location>
</feature>
<evidence type="ECO:0000313" key="8">
    <source>
        <dbReference type="Proteomes" id="UP000472265"/>
    </source>
</evidence>
<keyword evidence="4" id="KW-0539">Nucleus</keyword>
<reference evidence="7" key="1">
    <citation type="submission" date="2021-04" db="EMBL/GenBank/DDBJ databases">
        <authorList>
            <consortium name="Wellcome Sanger Institute Data Sharing"/>
        </authorList>
    </citation>
    <scope>NUCLEOTIDE SEQUENCE [LARGE SCALE GENOMIC DNA]</scope>
</reference>
<evidence type="ECO:0000256" key="4">
    <source>
        <dbReference type="ARBA" id="ARBA00023242"/>
    </source>
</evidence>
<dbReference type="InterPro" id="IPR036431">
    <property type="entry name" value="ARID_dom_sf"/>
</dbReference>
<feature type="compositionally biased region" description="Polar residues" evidence="5">
    <location>
        <begin position="803"/>
        <end position="822"/>
    </location>
</feature>
<gene>
    <name evidence="7" type="primary">ARID1B</name>
    <name evidence="7" type="synonym">arid1b</name>
</gene>
<dbReference type="SUPFAM" id="SSF48371">
    <property type="entry name" value="ARM repeat"/>
    <property type="match status" value="1"/>
</dbReference>
<sequence length="1811" mass="192346">NNNNNNNSLQERGGSSGSRHLRSAANSTNNNPPPSGTSSGFNHYYGNGRGGPSFDQHGGQQSPGTGVTAALSAHSTMDQVQNSHEGYNNNSPYNHYPNYRPGYGNSGYGGMMSPSRQGNNLLGPAAANHSKAAMTATSSPAGGAAGGGNNGGFQRFPGHSQQQLHPSGATPTLNQLLTSPSTMMRGYGSGYPDYNNPSAQQQPSMGLAKDMGSQYGSAAHGWGGQQRNHPTMSPGSTGQGSGRVQVAPMDPMAMKRSQLYGMSNNPYSQQQGAPYSGQPYGSPSAHRYPMGMPGRGQLGMAGMQYPQQQEVPQEAYGGRGQSAAMTPGKPNHEELSLSQQERPSSLPDLSGSIDDLPTGTEAAVSSGASGSGSAQGDQGTPARSPFSPHVSPRLPPPARTGPSPAASPSPAGSDTNTLSLFPPAGSQLTPQVSGPGSDVGPQSAMTQDRGFPPSMQRSTQGPQFGPQQSAPPMSPHSVSGGPMHHGSYQQAGSYGQYGPPGNYPRPPHYGGAPSANYSSPGPGPSLANSLGLNASSPMHGQGPSTPAGRGPGPGPGGRPYPAGGSAMAPTSPGMPQPAGQGMGPPGPNAVRKLPEIGPNVGPSANSSSTSAADSYSSQCVSKPPTPSPMSPSSASLSSCHGEDSDSISSPAWPKTSTSPKPSVATMTNEKITLIYEMGSEPERRLWVDRYLSFMEERGTPVPNLPAVGKKPLDLCRLYLAVREIGGLAMVNKNKKWRELSSQLNVGTSSSSASSLKKQYIQYLFAYECKVERGEEPPPEALGPTGDTKKPPSLQAKIQPPSPANSGSLQGPNTPQSSSSSLTEAPGDLKPPTSVSTPHSQMGPQPGNRNVGGVSIHDPFSEGSDPAFHNKRGGAPYQQGGGPADPSMRMQYDANKDPYGGPRKGPGPGEAFGPGQMPGGAMQDMYPRGPPSGPLTGMGPRPQYPYGPGYERRPDHVMGPEGGMAPPGGQNNMGPSGNEAGMYPNRYPHQRYELFSVVCLQGYKRPMEALYPPAKRHEGEAFGVQQFGSQQPDMFGPYGGGGGAYMGPERRPVQGQYPYQYPRERPPQHAMMGSGSPAVSGGPGDGPQANMWHPRTDIGYTYSRQGQGPPYPGMGRGDDQEGRAPQDSQWPPSHPGQRQPPYPPHSSSSSPSMPPMPSRQPPASFQATPTVPNHVARSHSPSSFPRPVGGSLSPNSTPYLPSMKKPVHPGVPPGPPPAQSLHLINREVTFPPGSVEATPPKLKPRRRLNAKDIGTPEAWRVMMSLKSGLLAESTWALDTINILLYDDSTVGSFSLTQLPGFLELIVEFYRRCLIQIFGILEEYEVGTEAAVSESKDQSAEEQRIQLSSMEEMEEVEVKEEHQEQAESRPQQASKYDKLPIKVEEDGEEWEEVDERWAELSRPNGFISGLLHWKAGGGDSTTHIQTGESAPTKERGGREEGRSQEEGKEEVEGGEEKILPAGEDTPPETQEGSQSEVRGRSPISQLEDEPRCWDEAPLSTAESWQDSLAKRCVCISNIVRGLSFIPGNDTDMSRHPGLVLILGRLVLLHHHHPRRKRTPPSYQREEEQGLACSRDEWWWDCLAALRENTLVTLANMSGQLDLSLYPENICLPILDGLLHWMVCPSAEAQDPFSSSGGVSSLTPQRLVLECLCKLSIQDCNVDLLLATPPFSRQQKLYATLVRLVGERKSQVCREMAVAILSNLAQGDPTAARSVALQKGSVGTLIGFLEDSVAMAQYQQSSHSMLHAAAPPEPPSVNMMCRAAKALLAMARVEENRTEFVLHESRLLDISLSAALNSSVAAIMCEVLFKIGRS</sequence>
<feature type="region of interest" description="Disordered" evidence="5">
    <location>
        <begin position="1"/>
        <end position="67"/>
    </location>
</feature>
<reference evidence="7" key="3">
    <citation type="submission" date="2025-09" db="UniProtKB">
        <authorList>
            <consortium name="Ensembl"/>
        </authorList>
    </citation>
    <scope>IDENTIFICATION</scope>
</reference>
<proteinExistence type="predicted"/>
<dbReference type="InterPro" id="IPR016024">
    <property type="entry name" value="ARM-type_fold"/>
</dbReference>
<dbReference type="PANTHER" id="PTHR12656:SF11">
    <property type="entry name" value="AT-RICH INTERACTIVE DOMAIN-CONTAINING PROTEIN 1B"/>
    <property type="match status" value="1"/>
</dbReference>
<dbReference type="Pfam" id="PF01388">
    <property type="entry name" value="ARID"/>
    <property type="match status" value="1"/>
</dbReference>
<dbReference type="InterPro" id="IPR001606">
    <property type="entry name" value="ARID_dom"/>
</dbReference>
<feature type="compositionally biased region" description="Low complexity" evidence="5">
    <location>
        <begin position="603"/>
        <end position="617"/>
    </location>
</feature>
<dbReference type="PROSITE" id="PS51011">
    <property type="entry name" value="ARID"/>
    <property type="match status" value="1"/>
</dbReference>
<feature type="compositionally biased region" description="Polar residues" evidence="5">
    <location>
        <begin position="646"/>
        <end position="665"/>
    </location>
</feature>
<dbReference type="GeneTree" id="ENSGT00940000155634"/>
<evidence type="ECO:0000259" key="6">
    <source>
        <dbReference type="PROSITE" id="PS51011"/>
    </source>
</evidence>
<dbReference type="Pfam" id="PF12031">
    <property type="entry name" value="BAF250_C"/>
    <property type="match status" value="1"/>
</dbReference>
<evidence type="ECO:0000256" key="1">
    <source>
        <dbReference type="ARBA" id="ARBA00004123"/>
    </source>
</evidence>
<dbReference type="Proteomes" id="UP000472265">
    <property type="component" value="Chromosome 22"/>
</dbReference>
<dbReference type="GO" id="GO:0031491">
    <property type="term" value="F:nucleosome binding"/>
    <property type="evidence" value="ECO:0007669"/>
    <property type="project" value="TreeGrafter"/>
</dbReference>
<reference evidence="7" key="2">
    <citation type="submission" date="2025-08" db="UniProtKB">
        <authorList>
            <consortium name="Ensembl"/>
        </authorList>
    </citation>
    <scope>IDENTIFICATION</scope>
</reference>
<dbReference type="PANTHER" id="PTHR12656">
    <property type="entry name" value="BRG-1 ASSOCIATED FACTOR 250 BAF250"/>
    <property type="match status" value="1"/>
</dbReference>
<feature type="compositionally biased region" description="Polar residues" evidence="5">
    <location>
        <begin position="262"/>
        <end position="273"/>
    </location>
</feature>
<evidence type="ECO:0000256" key="5">
    <source>
        <dbReference type="SAM" id="MobiDB-lite"/>
    </source>
</evidence>
<organism evidence="7 8">
    <name type="scientific">Sparus aurata</name>
    <name type="common">Gilthead sea bream</name>
    <dbReference type="NCBI Taxonomy" id="8175"/>
    <lineage>
        <taxon>Eukaryota</taxon>
        <taxon>Metazoa</taxon>
        <taxon>Chordata</taxon>
        <taxon>Craniata</taxon>
        <taxon>Vertebrata</taxon>
        <taxon>Euteleostomi</taxon>
        <taxon>Actinopterygii</taxon>
        <taxon>Neopterygii</taxon>
        <taxon>Teleostei</taxon>
        <taxon>Neoteleostei</taxon>
        <taxon>Acanthomorphata</taxon>
        <taxon>Eupercaria</taxon>
        <taxon>Spariformes</taxon>
        <taxon>Sparidae</taxon>
        <taxon>Sparus</taxon>
    </lineage>
</organism>
<keyword evidence="2" id="KW-0597">Phosphoprotein</keyword>
<feature type="compositionally biased region" description="Low complexity" evidence="5">
    <location>
        <begin position="525"/>
        <end position="548"/>
    </location>
</feature>
<dbReference type="GO" id="GO:0071565">
    <property type="term" value="C:nBAF complex"/>
    <property type="evidence" value="ECO:0007669"/>
    <property type="project" value="TreeGrafter"/>
</dbReference>
<dbReference type="SUPFAM" id="SSF46774">
    <property type="entry name" value="ARID-like"/>
    <property type="match status" value="1"/>
</dbReference>
<evidence type="ECO:0000256" key="3">
    <source>
        <dbReference type="ARBA" id="ARBA00022853"/>
    </source>
</evidence>
<feature type="region of interest" description="Disordered" evidence="5">
    <location>
        <begin position="262"/>
        <end position="300"/>
    </location>
</feature>
<feature type="compositionally biased region" description="Low complexity" evidence="5">
    <location>
        <begin position="23"/>
        <end position="40"/>
    </location>
</feature>
<feature type="compositionally biased region" description="Gly residues" evidence="5">
    <location>
        <begin position="901"/>
        <end position="917"/>
    </location>
</feature>
<feature type="domain" description="ARID" evidence="6">
    <location>
        <begin position="680"/>
        <end position="771"/>
    </location>
</feature>
<keyword evidence="8" id="KW-1185">Reference proteome</keyword>
<dbReference type="Gene3D" id="1.10.150.60">
    <property type="entry name" value="ARID DNA-binding domain"/>
    <property type="match status" value="1"/>
</dbReference>
<dbReference type="InterPro" id="IPR011989">
    <property type="entry name" value="ARM-like"/>
</dbReference>
<protein>
    <submittedName>
        <fullName evidence="7">AT-rich interactive domain 1B</fullName>
    </submittedName>
</protein>
<evidence type="ECO:0000313" key="7">
    <source>
        <dbReference type="Ensembl" id="ENSSAUP00010006234.1"/>
    </source>
</evidence>
<feature type="region of interest" description="Disordered" evidence="5">
    <location>
        <begin position="1347"/>
        <end position="1394"/>
    </location>
</feature>
<feature type="compositionally biased region" description="Polar residues" evidence="5">
    <location>
        <begin position="1465"/>
        <end position="1474"/>
    </location>
</feature>
<dbReference type="Gene3D" id="1.25.10.10">
    <property type="entry name" value="Leucine-rich Repeat Variant"/>
    <property type="match status" value="1"/>
</dbReference>
<dbReference type="GO" id="GO:0005654">
    <property type="term" value="C:nucleoplasm"/>
    <property type="evidence" value="ECO:0007669"/>
    <property type="project" value="TreeGrafter"/>
</dbReference>
<feature type="region of interest" description="Disordered" evidence="5">
    <location>
        <begin position="1038"/>
        <end position="1220"/>
    </location>
</feature>
<feature type="compositionally biased region" description="Low complexity" evidence="5">
    <location>
        <begin position="362"/>
        <end position="379"/>
    </location>
</feature>
<feature type="compositionally biased region" description="Polar residues" evidence="5">
    <location>
        <begin position="1418"/>
        <end position="1427"/>
    </location>
</feature>
<dbReference type="InterPro" id="IPR021906">
    <property type="entry name" value="BAF250/Osa"/>
</dbReference>
<dbReference type="SMART" id="SM00501">
    <property type="entry name" value="BRIGHT"/>
    <property type="match status" value="1"/>
</dbReference>
<feature type="compositionally biased region" description="Polar residues" evidence="5">
    <location>
        <begin position="159"/>
        <end position="175"/>
    </location>
</feature>